<sequence>MVLNSQTNNPSKTLLIADAELKGIELLLSGELKADHILLVQRDDDALFKLERYLNSAGREFSQYFILCHGAPGKLKLGAHEIDTNQLAVRTSLNLGLSKWMRGKRLGLIACSVSAQECGVRLLEALGQHWGVRVSASPTKLGHTEAGRNWAIMDNSGTTSTLPLSSFAMATYEYSLDDNPFDEGKVNLYTSGDQDEPVIRTLADGSYILVWTSQNQDGSGDGIFAQRFSESGARLGAEFQISDSAIGDQNTAAVAALSGGGYVVTWEAADGSGTGIYKQQFDASDQPLGGVALVNTSTSSSQYEAQVTGLTDGGYVVVWRDGGSLDGSGDGVFAQRYDAAGNAVGSEFQVNTEFSSSQFQPSVSPLGDGFVVAWASFTSGTAGDGSGYGIFVQRYSDTGTALGGEVQINLETSGNQTEPRVTELASGNFVVVWTSATSGSAGDGSSDGVFARLFNASGTPLSGEIQVNTTTSSNQQDSAITALAGGGFVIVWTDQSGADGSSSGVFGQEFDASGNPVGSEFQVNEEISSVQYQPTVTALDNGGYVVAWSSFTSGSAGDGSGYGIFSKTFGDPAAFSIQASPEVDGIHTNVTYDENDLNSAPQLIDTNGASAVSDADSANFDGGTLIVSRITGFGIFDQFGQDAESQEQFGIRNQGTAAGQIGVSGTDVTYGGIVIGSITSDGSNGGDLVVTLNASANPTSVEALVENLTYENTSDDPVASRDITIQLSDGDGGTSEPVIVTINITPSTDGVGPVFGERQVNSFVEGEQREPSVASLADGGYVVIWESDNEDGSGYGIFAQRYTAEGVITGPEFIVNSQIFGDQVDARVTGLDGGGFVVSWTDQVSSADGSGYGVFAQRFGADGLPAGSEFLVNTTTSSFQYESAIAALNDGGFVAVWRDDSGSDGSSAGVQGQRFDAAGNPVGGEFQVNTEFSSFQYEPSVSGLSGGGFVVTWTSFTSGSAGDGSGQGIFAQRYDAAGNPQGGEFLVNTEVTGDQRESVVAGLADGTFVVAWTDQSGLDTSNYGVYAQHYAADGSALGGQFRVNENVSSNQYEPAITALDGGGFVISWRDDSGRDGSGTGVFAQQYDATASRVDGEFQVNTEFSSTQSQVALAGLSGDNFVAVWRSQNSGTAGDGSGGGIFQQLFGEPADFGSQASPILSEFTPEVTFSEAALNAGALLLDANQSVYVADSDSADFDGGSLLVTRLGLLEPILDQFESPDDGTQDQLSVQNQGVGAGQIGVSGSSVTYEGGVIGTIVSDGSNGSRLEITFNSNADAAAVEALVERLTYANTSDDPVPFRQFRIQISDGDGGTSEPVVVKVNVTPEQDGVAPVFGERQVNSFVEGEQREPSVASLADGGYVVVWDSDGEDGSGYGIFGQRYTAEGVITGPEFIVNSQIFGDQVEAQVTGLNGGGFVVSWTDQSSNADGSSWGIFAQRFGADGLPAGGEFLVNTTTSSSQQESAIAALNDGGFVAVWQDNGGADGSSSGVLGQRFDSAGNPVGGEFQVNTEFSSFQYEPSVSGLSGGGFVVTWTSATSGSAGDGSGQGIFAQRYDAAGNPLGGEFLVNTEVTGEQRESVVAGLADGTFVVAWTDQSGLDTSNYGVYAQHYAADGSVLGGQFRVNENVSSNQYEPAITALDGGGFVISWRDDSGRDGSGTGVFAQQYDAAASRVDGEFQVNTEFSSTQSQVALAGLSGDNFVAVWRSQNSGTAGDGSGGGIFQQLFGEPADFGSQASPTLEGVNTELDLFEGDVNTTPQLLDANGAVALSDLDSSDFDGGMVLVSRQIIPVPLLGQLNVPDDATQDQLGVRNEGPGAGQIGVSGTAVTYGGIVIGTIASDGSNGSNLQIDLNSNATVEAVEALVENLTYANPSDDPVDTRQFRIQVSDGDGGTSEPALVNVNIIPEVDGVEAIGAETQVNTETAAEQSEPSAATLSDGSYIVVWRSDSSGGSADGSGFGIFGQRFAADGSPLGTEFQINTQAVNAQDQPDVAALTGGGFVVTWRDQNSSTDGSSSAVSAQRFDNAGVSQGSEFVVNSTTSSGQYEPAIAELNDGGFVVVYRDDSGSDGSSSGVQGQRFDAAGNPVGTEFQVNTETGSFQYEPGVSSLAGGGFVVTWTSSTSGSAGDGSGQGIFAQRYDAAGNPVGSEFLVNTGVSGDQRESVVAGLADGTFVVAWTDRAALDASSWGVFGQHFAADGTPLGEQFRVNESTSSNQYEPAITAIDNGGFVISWRDDSGRDGSGAGVFGQQYDASAARVDGEFQVNTEFSSSQYEPALTHSAGGGFVALWSSLTSGTAGDGSSSGVFLQRFQDASPAPYEPPSDLLNERPVNLFTSADQDAPASATLTDGSYVLVWTSAGQDGDSDGIFAQRFNASGERIGPEFQANTQPIGQQYQAEIGALNDGGFVISWTANTGQDGSGAGVFAQRYDASGATVGGEFQVNTETSSTQDSPVVAGLSGGGFVVIWDSTNSGTAGDGSGDGVFGQRYDAAGSPVGSEFQVNTEFSSNQNDPAVSALGTGFIVTWTSNTSGSAGDGSGLGVFAQRYDASGTPLGTEFQVNVETASTQDESEVVELAGGNFAVVWTSTTSGSAGDGSSNGVFARLFDAAGTALTGEVLVNTTTASNQEDASIAALSGGGFVVTWTDNSGSDGSGWGVFGQEFDAAGTPVGAEFQVNQEFTSTQYQPTVTGLANDTFAVAWSSFTSGSAGDGSGYGVFQRLFGDAADFTVQADPELEGLPSVVSYLENDLNAAPQLIDTNGAVAVSDMDSADFEGGQLVVSRLVGFGSADQFGLDAESQEQLGIRNQGNANGEIGVSGGSVSYGGTVIGSVLSDGSNGSDLIVEFNSNATAEALEALAENLTYQNTSSDPVPSRQYTVQISDGDGGSSDPHIITIDIEPEVDGAAPVFGERQTNSFVTGSQEDPAVASLADGGYVIVWESDAQDGSGNGVFGQRYNAEGVIVGPEFLVNGNVLGSQVDPQVAGLVGGGFVVTWTDQDSSVDGSGWGVFAQQYQADGTPQGTQFLVNTTTSSSQYEPSVAVLNDGGYLIAYRDGGNADGSFDGVFAQRYDAAGATVGVEFQVNTEASSNQFDPSVASLADGGFVIAWTSVNSGSAGDGDGWGTFAQRYNAAGTPVGSEFQVNTNVQGSQYEAVVVGLSGGGFVVAWRDDSGLDGSGNGVFAQLYDASGAPVGGEFRVNETTSNSQTEPAIAALDNGGFAVAWRDGNSPDDVFAQQYDAVGNRVDGEFRVNTETASTQASPSIAGLPGGNFVVAWQSFTSGSAGDGSNYGISHQLFGDAGDFFSQASPELAEVNSTVTFAENLVNAVPQLLDANGSVSLTDVDSTDFAGGSVLVSRLTIPEPLLDQFENNDDGTQDLLGVRNQGTGAGQIGVSGNNVTYEGTVIGSVVSDGQGSNPLEISLNASADAEAVEALIENLTYQNLSDNPVESRQYRIQVSDGDGGTSEPAVVSVNITPERDGAEAVFEERTTNSFVEGNQDEPAIAGLANGGYVIVWESDEQDGTGSGVFGQRYSADGVIVGPEFLVNTQVLGSQVDPQVTGLAGGGFVVTWTDQLSGVDGSGWGIFAQRFGVDGQALGSQFQVNSTTASSQSEPSIAALNDGGFLIAYRDGGNADGSADGVFAQRYDATGATVGAEFQVNTQTSSNQFDPSAASLADGGFVITWTSVNSGSAGDGDGWGTFAQRYNAAGNPVGGEFQVNTNTQGSQYEAVATGLTGGGFVITWRDDSALDSASSGVFAQLYDAAGNSVGSEFRVNETTEGSEFEPTIAALDTGGFVIAWRDSTGSDDVYAQQYDSAGNRIDGEILVNTETGSTQASPAIAALPNGNFVVAWQSFTSGTAGDGSGYGISHQLFGNVGDFSSQAAPELEAFNSEITLAESAVNLTPQLLDANAAVAVSDADSSDFDGGNILVSRLNIPEAMLDQFNIPDDGTQDQLGVRNQGVGPAEVGVSGTSVTYGGTVVGTIVSNGQNGSPLEITLNANASAEAVEAVVENLTYANTSDDPVPSRQFRVQISDGDGGTSQPQVVTVNITPTPDAAVPIFGERQANTETDGTQDESAVATLSDGSFVIVWTSQSSGTAGDGDGDGVFGQHFDALGNPLGAEFQINTETATNQNNPQITATSDGGFVVVWQSASSGSAGDGSSNAVIGRQFDGVAGDGTPTASAADFVINTSTSSAQDEPDVVALPGGGFVVVWESSASGAAGGDGSGVGVIGQVFDAAGATVGAEFVVNTETSSTQFQPKVTALSDGGFLVVWTSVTSGDAGDGDSNGIFAQRYDAVGSAVDRDGSVLGVGESGEFQINVTIDAAQDVPDVAGLAGGGFVVTWESSGQDGSGDGIYARQFADNGLPVANEFRVNDERGSSQLTPAVTALDTGGFVVTWRDDSGRDGSGTGVFGQQYDASGNRLDSEFQVNTEFSSTQFEPALSALPGGGFVVSWSAFTSGASGDGSGYGVFYQLYGNAPPQVTDGDVDGFEDQLLVLSDQLFVDNFDDPDGQGLAFIEIAVLPDNGDLLLSGAPVSVGDQISLAQLANGDLAYLGDSDYFGPDTFGWRGSDGLVLSTEVAQTNITLAPVNDAPGLEAGADGTSTEGQNFSQNLTLSDPDPDTYTITVDWGDGSEPLVFNSANKSPNINHTFALEGTYTVTVTVNDNSAAANAEETDTFEVTVENGNPIARDDFFTVDEDDSVNGNVLLNNGTGADSDTGGDTLSISAVNGVPADIGSTITLSSGALLTLNADGTFAYDTNGAFDSLSGTQNGADSFTYTLSDGDGGTDTATVNLTINGLNDDPIAQDDNVSTNENVLLNGNVLVNNGNGADEDIDGGVGGLTVVAVNGSPVDVGAVATLASGALLTLNANGTFSYDPNGQFDSLDSGETGGDSFTYTIEDEGGAQDTATVNVTVNGVGTTNTPPVAQDDSFTTDEDTAIAGNVLSDNGSGADADADGDTLTVTTVGTFATTGGGLININADGSFNYSPNAAFESLAAGENDADSFTYTLSDGNGGTDTATVNFAIDGVNDAPDAVNDLLSTDEDTPLSGNVFANNGVAADSDAEGDIFVVSAVNGNAVNVGVQITLASGALLTVNGDGTFTYDPNAQFESLGVGQSDTDSFTYTIDDGNGGTDTATVTLAINGVNDAPDAVDDAFATDEDTALSANVLADNGAGSDSDVEGDALVVTEVNGNALNVGAQITLASGALLTLNANGSFDYDPNGQFETVAVGDSTSESFSYTVSDGNGGTDTATATITIDGVNDAPVAADDALVTDEDSPVNGNVLADNGNGADSDVDGDTLTVSAGSFATAKGGQVTLNADGTFTYDPSGAFEGLNTGDSDTDAFTYTLGDGNGGSDTATVNIVINGVTDVPDNVPPVAQDDNLSTNEDTPLSGSVLVDNGNGSDSDADGDTLTVTQVNGNGLNVGTQITLASGALLTLNANGSFDYDPNGQFEGLAVADSTSDSFSYTVSDGNGGTDTATATITIDGVNDAPVAQDDAATTDEDTAVNGNLLADNGDGADSDVDGDTLTVTAGSFATAKGGQVTLNADGTFTYDPSGVFESLAVGDSDTDSFT</sequence>
<evidence type="ECO:0000313" key="4">
    <source>
        <dbReference type="Proteomes" id="UP000003208"/>
    </source>
</evidence>
<dbReference type="InterPro" id="IPR040853">
    <property type="entry name" value="RapA2_cadherin-like"/>
</dbReference>
<dbReference type="SMART" id="SM00089">
    <property type="entry name" value="PKD"/>
    <property type="match status" value="1"/>
</dbReference>
<dbReference type="Pfam" id="PF17803">
    <property type="entry name" value="Cadherin_4"/>
    <property type="match status" value="3"/>
</dbReference>
<evidence type="ECO:0000259" key="2">
    <source>
        <dbReference type="PROSITE" id="PS50093"/>
    </source>
</evidence>
<dbReference type="Pfam" id="PF17963">
    <property type="entry name" value="Big_9"/>
    <property type="match status" value="4"/>
</dbReference>
<evidence type="ECO:0000256" key="1">
    <source>
        <dbReference type="SAM" id="MobiDB-lite"/>
    </source>
</evidence>
<dbReference type="Gene3D" id="2.60.40.10">
    <property type="entry name" value="Immunoglobulins"/>
    <property type="match status" value="3"/>
</dbReference>
<name>G6YMF1_9GAMM</name>
<proteinExistence type="predicted"/>
<keyword evidence="4" id="KW-1185">Reference proteome</keyword>
<dbReference type="InterPro" id="IPR025592">
    <property type="entry name" value="DUF4347"/>
</dbReference>
<feature type="region of interest" description="Disordered" evidence="1">
    <location>
        <begin position="5359"/>
        <end position="5381"/>
    </location>
</feature>
<feature type="compositionally biased region" description="Polar residues" evidence="1">
    <location>
        <begin position="5369"/>
        <end position="5380"/>
    </location>
</feature>
<gene>
    <name evidence="3" type="ORF">KYE_00005</name>
</gene>
<protein>
    <submittedName>
        <fullName evidence="3">VBCS repeat-containing protein</fullName>
    </submittedName>
</protein>
<dbReference type="InterPro" id="IPR022409">
    <property type="entry name" value="PKD/Chitinase_dom"/>
</dbReference>
<feature type="non-terminal residue" evidence="3">
    <location>
        <position position="5561"/>
    </location>
</feature>
<feature type="domain" description="PKD" evidence="2">
    <location>
        <begin position="4607"/>
        <end position="4673"/>
    </location>
</feature>
<reference evidence="3 4" key="1">
    <citation type="journal article" date="2012" name="J. Bacteriol.">
        <title>Genome sequence of deep-sea manganese-oxidizing bacterium Marinobacter manganoxydans MnI7-9.</title>
        <authorList>
            <person name="Wang H."/>
            <person name="Li H."/>
            <person name="Shao Z."/>
            <person name="Liao S."/>
            <person name="Johnstone L."/>
            <person name="Rensing C."/>
            <person name="Wang G."/>
        </authorList>
    </citation>
    <scope>NUCLEOTIDE SEQUENCE [LARGE SCALE GENOMIC DNA]</scope>
    <source>
        <strain evidence="3 4">MnI7-9</strain>
    </source>
</reference>
<dbReference type="NCBIfam" id="TIGR01965">
    <property type="entry name" value="VCBS_repeat"/>
    <property type="match status" value="7"/>
</dbReference>
<dbReference type="SUPFAM" id="SSF49299">
    <property type="entry name" value="PKD domain"/>
    <property type="match status" value="1"/>
</dbReference>
<dbReference type="InterPro" id="IPR000601">
    <property type="entry name" value="PKD_dom"/>
</dbReference>
<dbReference type="Pfam" id="PF14252">
    <property type="entry name" value="DUF4347"/>
    <property type="match status" value="1"/>
</dbReference>
<dbReference type="InterPro" id="IPR013783">
    <property type="entry name" value="Ig-like_fold"/>
</dbReference>
<dbReference type="NCBIfam" id="NF012211">
    <property type="entry name" value="tand_rpt_95"/>
    <property type="match status" value="7"/>
</dbReference>
<organism evidence="3 4">
    <name type="scientific">Marinobacter manganoxydans MnI7-9</name>
    <dbReference type="NCBI Taxonomy" id="1094979"/>
    <lineage>
        <taxon>Bacteria</taxon>
        <taxon>Pseudomonadati</taxon>
        <taxon>Pseudomonadota</taxon>
        <taxon>Gammaproteobacteria</taxon>
        <taxon>Pseudomonadales</taxon>
        <taxon>Marinobacteraceae</taxon>
        <taxon>Marinobacter</taxon>
    </lineage>
</organism>
<dbReference type="Proteomes" id="UP000003208">
    <property type="component" value="Unassembled WGS sequence"/>
</dbReference>
<dbReference type="InterPro" id="IPR010221">
    <property type="entry name" value="VCBS_dom"/>
</dbReference>
<dbReference type="Gene3D" id="2.60.40.3440">
    <property type="match status" value="1"/>
</dbReference>
<dbReference type="InterPro" id="IPR035986">
    <property type="entry name" value="PKD_dom_sf"/>
</dbReference>
<accession>G6YMF1</accession>
<dbReference type="Pfam" id="PF18911">
    <property type="entry name" value="PKD_4"/>
    <property type="match status" value="1"/>
</dbReference>
<dbReference type="CDD" id="cd00146">
    <property type="entry name" value="PKD"/>
    <property type="match status" value="1"/>
</dbReference>
<dbReference type="EMBL" id="AGTR01000001">
    <property type="protein sequence ID" value="EHJ06564.1"/>
    <property type="molecule type" value="Genomic_DNA"/>
</dbReference>
<dbReference type="PROSITE" id="PS50093">
    <property type="entry name" value="PKD"/>
    <property type="match status" value="1"/>
</dbReference>
<evidence type="ECO:0000313" key="3">
    <source>
        <dbReference type="EMBL" id="EHJ06564.1"/>
    </source>
</evidence>